<reference evidence="2 3" key="1">
    <citation type="submission" date="2022-03" db="EMBL/GenBank/DDBJ databases">
        <authorList>
            <person name="Jo J.-H."/>
            <person name="Im W.-T."/>
        </authorList>
    </citation>
    <scope>NUCLEOTIDE SEQUENCE [LARGE SCALE GENOMIC DNA]</scope>
    <source>
        <strain evidence="2 3">SM33</strain>
    </source>
</reference>
<evidence type="ECO:0000313" key="2">
    <source>
        <dbReference type="EMBL" id="MCH8616317.1"/>
    </source>
</evidence>
<accession>A0ABS9VMZ0</accession>
<protein>
    <recommendedName>
        <fullName evidence="4">17 kDa surface antigen</fullName>
    </recommendedName>
</protein>
<sequence>MKAVTKFVAGGVGLAALASAAPAAAQYYPGYPGYGTGGIGQVISQVLGGGQYGGYGYSGYNTAGNDRVMVDRCAAAVQQRIDRDYGYSRYGSPYGYGAYGASGYGQGQGRVLGVTSVERRSSGLRVRGLATANAYGAGYGGNPYGGGYGNYQPQGELSFKCNIDYRGYIRDIDLDRNNYAYGYRR</sequence>
<feature type="chain" id="PRO_5046348808" description="17 kDa surface antigen" evidence="1">
    <location>
        <begin position="26"/>
        <end position="185"/>
    </location>
</feature>
<dbReference type="RefSeq" id="WP_241447120.1">
    <property type="nucleotide sequence ID" value="NZ_JAKZHW010000001.1"/>
</dbReference>
<evidence type="ECO:0000256" key="1">
    <source>
        <dbReference type="SAM" id="SignalP"/>
    </source>
</evidence>
<keyword evidence="1" id="KW-0732">Signal</keyword>
<evidence type="ECO:0008006" key="4">
    <source>
        <dbReference type="Google" id="ProtNLM"/>
    </source>
</evidence>
<comment type="caution">
    <text evidence="2">The sequence shown here is derived from an EMBL/GenBank/DDBJ whole genome shotgun (WGS) entry which is preliminary data.</text>
</comment>
<organism evidence="2 3">
    <name type="scientific">Sphingomonas telluris</name>
    <dbReference type="NCBI Taxonomy" id="2907998"/>
    <lineage>
        <taxon>Bacteria</taxon>
        <taxon>Pseudomonadati</taxon>
        <taxon>Pseudomonadota</taxon>
        <taxon>Alphaproteobacteria</taxon>
        <taxon>Sphingomonadales</taxon>
        <taxon>Sphingomonadaceae</taxon>
        <taxon>Sphingomonas</taxon>
    </lineage>
</organism>
<dbReference type="EMBL" id="JAKZHW010000001">
    <property type="protein sequence ID" value="MCH8616317.1"/>
    <property type="molecule type" value="Genomic_DNA"/>
</dbReference>
<evidence type="ECO:0000313" key="3">
    <source>
        <dbReference type="Proteomes" id="UP001203058"/>
    </source>
</evidence>
<keyword evidence="3" id="KW-1185">Reference proteome</keyword>
<gene>
    <name evidence="2" type="ORF">LZ016_09415</name>
</gene>
<proteinExistence type="predicted"/>
<name>A0ABS9VMZ0_9SPHN</name>
<feature type="signal peptide" evidence="1">
    <location>
        <begin position="1"/>
        <end position="25"/>
    </location>
</feature>
<dbReference type="Proteomes" id="UP001203058">
    <property type="component" value="Unassembled WGS sequence"/>
</dbReference>